<reference evidence="1" key="1">
    <citation type="submission" date="2022-12" db="EMBL/GenBank/DDBJ databases">
        <title>Reference genome sequencing for broad-spectrum identification of bacterial and archaeal isolates by mass spectrometry.</title>
        <authorList>
            <person name="Sekiguchi Y."/>
            <person name="Tourlousse D.M."/>
        </authorList>
    </citation>
    <scope>NUCLEOTIDE SEQUENCE</scope>
    <source>
        <strain evidence="1">10succ1</strain>
    </source>
</reference>
<keyword evidence="2" id="KW-1185">Reference proteome</keyword>
<gene>
    <name evidence="1" type="ORF">PM10SUCC1_28930</name>
</gene>
<evidence type="ECO:0008006" key="3">
    <source>
        <dbReference type="Google" id="ProtNLM"/>
    </source>
</evidence>
<sequence length="351" mass="39712">MKYIYGLQHLPFVELDEDGDLRVNIFDGSGMIGVVEKNRVNYLLKDHLGSTRVVADESGVKRGELNYSDFGETTVSGNVGDIRYRYTGQEWDEEAGEYNYLAREYDPATGRFNSPDPAREGFSPYVYAGNNPINFIDPDGEESIKYTLTLGSTLSWPLRKTSEVLDMLPGGQDKLYRLAKNVSRPGGNKIFHELKDGLLMEKNSENVPLEGTYYFAMNGNNKIALMKKGGKFSTKYEERYFLLDGERMINPSLVGKMNIKSGLIKAIKVKSSVHAINSERDMKVRVGQMLRSIYKIEGNKTSHLPDTLLTQEIKTRIDINAPEISRHAESREVVELEGAHVPFVDFESIRW</sequence>
<dbReference type="PANTHER" id="PTHR32305:SF15">
    <property type="entry name" value="PROTEIN RHSA-RELATED"/>
    <property type="match status" value="1"/>
</dbReference>
<dbReference type="PANTHER" id="PTHR32305">
    <property type="match status" value="1"/>
</dbReference>
<dbReference type="InterPro" id="IPR050708">
    <property type="entry name" value="T6SS_VgrG/RHS"/>
</dbReference>
<name>A0A9W6LNX2_9FUSO</name>
<dbReference type="Gene3D" id="2.180.10.10">
    <property type="entry name" value="RHS repeat-associated core"/>
    <property type="match status" value="1"/>
</dbReference>
<protein>
    <recommendedName>
        <fullName evidence="3">RHS repeat-associated core domain-containing protein</fullName>
    </recommendedName>
</protein>
<dbReference type="EMBL" id="BSDY01000017">
    <property type="protein sequence ID" value="GLI57379.1"/>
    <property type="molecule type" value="Genomic_DNA"/>
</dbReference>
<dbReference type="InterPro" id="IPR022385">
    <property type="entry name" value="Rhs_assc_core"/>
</dbReference>
<organism evidence="1 2">
    <name type="scientific">Propionigenium maris DSM 9537</name>
    <dbReference type="NCBI Taxonomy" id="1123000"/>
    <lineage>
        <taxon>Bacteria</taxon>
        <taxon>Fusobacteriati</taxon>
        <taxon>Fusobacteriota</taxon>
        <taxon>Fusobacteriia</taxon>
        <taxon>Fusobacteriales</taxon>
        <taxon>Fusobacteriaceae</taxon>
        <taxon>Propionigenium</taxon>
    </lineage>
</organism>
<dbReference type="RefSeq" id="WP_281836966.1">
    <property type="nucleotide sequence ID" value="NZ_BSDY01000017.1"/>
</dbReference>
<evidence type="ECO:0000313" key="1">
    <source>
        <dbReference type="EMBL" id="GLI57379.1"/>
    </source>
</evidence>
<evidence type="ECO:0000313" key="2">
    <source>
        <dbReference type="Proteomes" id="UP001144471"/>
    </source>
</evidence>
<proteinExistence type="predicted"/>
<comment type="caution">
    <text evidence="1">The sequence shown here is derived from an EMBL/GenBank/DDBJ whole genome shotgun (WGS) entry which is preliminary data.</text>
</comment>
<dbReference type="AlphaFoldDB" id="A0A9W6LNX2"/>
<dbReference type="NCBIfam" id="TIGR03696">
    <property type="entry name" value="Rhs_assc_core"/>
    <property type="match status" value="1"/>
</dbReference>
<dbReference type="Proteomes" id="UP001144471">
    <property type="component" value="Unassembled WGS sequence"/>
</dbReference>
<accession>A0A9W6LNX2</accession>